<comment type="caution">
    <text evidence="2">The sequence shown here is derived from an EMBL/GenBank/DDBJ whole genome shotgun (WGS) entry which is preliminary data.</text>
</comment>
<evidence type="ECO:0000313" key="3">
    <source>
        <dbReference type="Proteomes" id="UP000439903"/>
    </source>
</evidence>
<dbReference type="GO" id="GO:0004252">
    <property type="term" value="F:serine-type endopeptidase activity"/>
    <property type="evidence" value="ECO:0007669"/>
    <property type="project" value="InterPro"/>
</dbReference>
<dbReference type="Pfam" id="PF00089">
    <property type="entry name" value="Trypsin"/>
    <property type="match status" value="1"/>
</dbReference>
<evidence type="ECO:0000313" key="2">
    <source>
        <dbReference type="EMBL" id="KAF0378924.1"/>
    </source>
</evidence>
<feature type="domain" description="Peptidase S1" evidence="1">
    <location>
        <begin position="46"/>
        <end position="197"/>
    </location>
</feature>
<dbReference type="Gene3D" id="2.40.10.10">
    <property type="entry name" value="Trypsin-like serine proteases"/>
    <property type="match status" value="2"/>
</dbReference>
<accession>A0A8H3X180</accession>
<dbReference type="SUPFAM" id="SSF50494">
    <property type="entry name" value="Trypsin-like serine proteases"/>
    <property type="match status" value="1"/>
</dbReference>
<gene>
    <name evidence="2" type="ORF">F8M41_012342</name>
</gene>
<evidence type="ECO:0000259" key="1">
    <source>
        <dbReference type="Pfam" id="PF00089"/>
    </source>
</evidence>
<sequence>MKFVSRNDIVDYILAGDGLYIYEPSNRSVYTCSAGFWATNQFHTSISYIVTAGHCFKQDASYWYLPWNSSEENAKYYIGKMIVHTLSPADFGLIVMNGNITPIANIRNTDSREYPQLRIKDHIVVSSNGAHLCISGLNSHVKCGYVNALSGFASTIDRKDYIENIFVVNMYALKGDSGGPVFSYNQDLTHVSLNGILLGSFDYDINGDIKNAILQVTPIDFILNDTPINVVTVT</sequence>
<reference evidence="2 3" key="1">
    <citation type="journal article" date="2019" name="Environ. Microbiol.">
        <title>At the nexus of three kingdoms: the genome of the mycorrhizal fungus Gigaspora margarita provides insights into plant, endobacterial and fungal interactions.</title>
        <authorList>
            <person name="Venice F."/>
            <person name="Ghignone S."/>
            <person name="Salvioli di Fossalunga A."/>
            <person name="Amselem J."/>
            <person name="Novero M."/>
            <person name="Xianan X."/>
            <person name="Sedzielewska Toro K."/>
            <person name="Morin E."/>
            <person name="Lipzen A."/>
            <person name="Grigoriev I.V."/>
            <person name="Henrissat B."/>
            <person name="Martin F.M."/>
            <person name="Bonfante P."/>
        </authorList>
    </citation>
    <scope>NUCLEOTIDE SEQUENCE [LARGE SCALE GENOMIC DNA]</scope>
    <source>
        <strain evidence="2 3">BEG34</strain>
    </source>
</reference>
<name>A0A8H3X180_GIGMA</name>
<keyword evidence="3" id="KW-1185">Reference proteome</keyword>
<dbReference type="InterPro" id="IPR001254">
    <property type="entry name" value="Trypsin_dom"/>
</dbReference>
<dbReference type="EMBL" id="WTPW01002509">
    <property type="protein sequence ID" value="KAF0378924.1"/>
    <property type="molecule type" value="Genomic_DNA"/>
</dbReference>
<dbReference type="Proteomes" id="UP000439903">
    <property type="component" value="Unassembled WGS sequence"/>
</dbReference>
<dbReference type="GO" id="GO:0006508">
    <property type="term" value="P:proteolysis"/>
    <property type="evidence" value="ECO:0007669"/>
    <property type="project" value="InterPro"/>
</dbReference>
<protein>
    <submittedName>
        <fullName evidence="2">Streptogrisin</fullName>
    </submittedName>
</protein>
<dbReference type="InterPro" id="IPR043504">
    <property type="entry name" value="Peptidase_S1_PA_chymotrypsin"/>
</dbReference>
<dbReference type="InterPro" id="IPR009003">
    <property type="entry name" value="Peptidase_S1_PA"/>
</dbReference>
<organism evidence="2 3">
    <name type="scientific">Gigaspora margarita</name>
    <dbReference type="NCBI Taxonomy" id="4874"/>
    <lineage>
        <taxon>Eukaryota</taxon>
        <taxon>Fungi</taxon>
        <taxon>Fungi incertae sedis</taxon>
        <taxon>Mucoromycota</taxon>
        <taxon>Glomeromycotina</taxon>
        <taxon>Glomeromycetes</taxon>
        <taxon>Diversisporales</taxon>
        <taxon>Gigasporaceae</taxon>
        <taxon>Gigaspora</taxon>
    </lineage>
</organism>
<dbReference type="CDD" id="cd21112">
    <property type="entry name" value="alphaLP-like"/>
    <property type="match status" value="1"/>
</dbReference>
<dbReference type="AlphaFoldDB" id="A0A8H3X180"/>
<proteinExistence type="predicted"/>